<proteinExistence type="predicted"/>
<protein>
    <submittedName>
        <fullName evidence="1">Acetoacetate decarboxylase family protein</fullName>
    </submittedName>
</protein>
<accession>A0ABU0ZSW1</accession>
<dbReference type="SUPFAM" id="SSF160104">
    <property type="entry name" value="Acetoacetate decarboxylase-like"/>
    <property type="match status" value="1"/>
</dbReference>
<dbReference type="Proteomes" id="UP001230908">
    <property type="component" value="Unassembled WGS sequence"/>
</dbReference>
<reference evidence="1 2" key="1">
    <citation type="submission" date="2023-08" db="EMBL/GenBank/DDBJ databases">
        <title>Phytohabitans sansha sp. nov., isolated from marine sediment.</title>
        <authorList>
            <person name="Zhao Y."/>
            <person name="Yi K."/>
        </authorList>
    </citation>
    <scope>NUCLEOTIDE SEQUENCE [LARGE SCALE GENOMIC DNA]</scope>
    <source>
        <strain evidence="1 2">ZYX-F-186</strain>
    </source>
</reference>
<dbReference type="InterPro" id="IPR010451">
    <property type="entry name" value="Acetoacetate_decarboxylase"/>
</dbReference>
<sequence>MTQTRNPKAMHGNKVGVMWPQSPTGRASLMDLNTEPDLVLSDDVLIVGFKADPEAVRAYVPEPLELDGSGTMYIKAVQRWGYTSRNATEFISFERLNQTESFFWIPCSYEGKEFYFVPFSWGNRDWLGYTGRLVGMPHKWAKVQMTSFHSFHPTYNEAHAGARICASVENMGLVHRLYGDLKEVIRPEDTPFKWVQGSCPHFLGHRYIWDSVKGRPLANDLVAHYGDDVEMGPVWHGDGWVQFFDAENDEVLQFQPREMLGSWFFTLRFTHQKSSPYIVYDYGDESPYANRPRIKELLGR</sequence>
<evidence type="ECO:0000313" key="1">
    <source>
        <dbReference type="EMBL" id="MDQ7910126.1"/>
    </source>
</evidence>
<dbReference type="Gene3D" id="2.40.400.10">
    <property type="entry name" value="Acetoacetate decarboxylase-like"/>
    <property type="match status" value="1"/>
</dbReference>
<dbReference type="InterPro" id="IPR023375">
    <property type="entry name" value="ADC_dom_sf"/>
</dbReference>
<gene>
    <name evidence="1" type="ORF">RB614_37090</name>
</gene>
<evidence type="ECO:0000313" key="2">
    <source>
        <dbReference type="Proteomes" id="UP001230908"/>
    </source>
</evidence>
<dbReference type="RefSeq" id="WP_308717378.1">
    <property type="nucleotide sequence ID" value="NZ_JAVHUY010000051.1"/>
</dbReference>
<keyword evidence="2" id="KW-1185">Reference proteome</keyword>
<dbReference type="EMBL" id="JAVHUY010000051">
    <property type="protein sequence ID" value="MDQ7910126.1"/>
    <property type="molecule type" value="Genomic_DNA"/>
</dbReference>
<comment type="caution">
    <text evidence="1">The sequence shown here is derived from an EMBL/GenBank/DDBJ whole genome shotgun (WGS) entry which is preliminary data.</text>
</comment>
<name>A0ABU0ZSW1_9ACTN</name>
<dbReference type="Pfam" id="PF06314">
    <property type="entry name" value="ADC"/>
    <property type="match status" value="1"/>
</dbReference>
<organism evidence="1 2">
    <name type="scientific">Phytohabitans maris</name>
    <dbReference type="NCBI Taxonomy" id="3071409"/>
    <lineage>
        <taxon>Bacteria</taxon>
        <taxon>Bacillati</taxon>
        <taxon>Actinomycetota</taxon>
        <taxon>Actinomycetes</taxon>
        <taxon>Micromonosporales</taxon>
        <taxon>Micromonosporaceae</taxon>
    </lineage>
</organism>